<dbReference type="PANTHER" id="PTHR23257">
    <property type="entry name" value="SERINE-THREONINE PROTEIN KINASE"/>
    <property type="match status" value="1"/>
</dbReference>
<dbReference type="SUPFAM" id="SSF57889">
    <property type="entry name" value="Cysteine-rich domain"/>
    <property type="match status" value="1"/>
</dbReference>
<evidence type="ECO:0000256" key="18">
    <source>
        <dbReference type="SAM" id="MobiDB-lite"/>
    </source>
</evidence>
<dbReference type="Proteomes" id="UP000694557">
    <property type="component" value="Unassembled WGS sequence"/>
</dbReference>
<dbReference type="PROSITE" id="PS50011">
    <property type="entry name" value="PROTEIN_KINASE_DOM"/>
    <property type="match status" value="1"/>
</dbReference>
<feature type="domain" description="Phorbol-ester/DAG-type" evidence="20">
    <location>
        <begin position="336"/>
        <end position="380"/>
    </location>
</feature>
<evidence type="ECO:0000256" key="3">
    <source>
        <dbReference type="ARBA" id="ARBA00005843"/>
    </source>
</evidence>
<evidence type="ECO:0000256" key="2">
    <source>
        <dbReference type="ARBA" id="ARBA00004496"/>
    </source>
</evidence>
<comment type="catalytic activity">
    <reaction evidence="16">
        <text>L-threonyl-[protein] + ATP = O-phospho-L-threonyl-[protein] + ADP + H(+)</text>
        <dbReference type="Rhea" id="RHEA:46608"/>
        <dbReference type="Rhea" id="RHEA-COMP:11060"/>
        <dbReference type="Rhea" id="RHEA-COMP:11605"/>
        <dbReference type="ChEBI" id="CHEBI:15378"/>
        <dbReference type="ChEBI" id="CHEBI:30013"/>
        <dbReference type="ChEBI" id="CHEBI:30616"/>
        <dbReference type="ChEBI" id="CHEBI:61977"/>
        <dbReference type="ChEBI" id="CHEBI:456216"/>
        <dbReference type="EC" id="2.7.11.1"/>
    </reaction>
</comment>
<dbReference type="SUPFAM" id="SSF56112">
    <property type="entry name" value="Protein kinase-like (PK-like)"/>
    <property type="match status" value="1"/>
</dbReference>
<evidence type="ECO:0000256" key="8">
    <source>
        <dbReference type="ARBA" id="ARBA00022679"/>
    </source>
</evidence>
<accession>A0A8C7KUK0</accession>
<dbReference type="GO" id="GO:0008270">
    <property type="term" value="F:zinc ion binding"/>
    <property type="evidence" value="ECO:0007669"/>
    <property type="project" value="UniProtKB-KW"/>
</dbReference>
<proteinExistence type="inferred from homology"/>
<keyword evidence="22" id="KW-1185">Reference proteome</keyword>
<dbReference type="PROSITE" id="PS50081">
    <property type="entry name" value="ZF_DAG_PE_2"/>
    <property type="match status" value="1"/>
</dbReference>
<comment type="catalytic activity">
    <reaction evidence="17">
        <text>L-seryl-[protein] + ATP = O-phospho-L-seryl-[protein] + ADP + H(+)</text>
        <dbReference type="Rhea" id="RHEA:17989"/>
        <dbReference type="Rhea" id="RHEA-COMP:9863"/>
        <dbReference type="Rhea" id="RHEA-COMP:11604"/>
        <dbReference type="ChEBI" id="CHEBI:15378"/>
        <dbReference type="ChEBI" id="CHEBI:29999"/>
        <dbReference type="ChEBI" id="CHEBI:30616"/>
        <dbReference type="ChEBI" id="CHEBI:83421"/>
        <dbReference type="ChEBI" id="CHEBI:456216"/>
        <dbReference type="EC" id="2.7.11.1"/>
    </reaction>
</comment>
<protein>
    <recommendedName>
        <fullName evidence="4">non-specific serine/threonine protein kinase</fullName>
        <ecNumber evidence="4">2.7.11.1</ecNumber>
    </recommendedName>
</protein>
<dbReference type="CDD" id="cd20872">
    <property type="entry name" value="C1_KSR1"/>
    <property type="match status" value="1"/>
</dbReference>
<keyword evidence="6" id="KW-0723">Serine/threonine-protein kinase</keyword>
<dbReference type="Pfam" id="PF20406">
    <property type="entry name" value="SAM_KSR1_N"/>
    <property type="match status" value="1"/>
</dbReference>
<gene>
    <name evidence="21" type="primary">KSR1</name>
    <name evidence="21" type="synonym">ksr1a</name>
</gene>
<feature type="region of interest" description="Disordered" evidence="18">
    <location>
        <begin position="132"/>
        <end position="151"/>
    </location>
</feature>
<evidence type="ECO:0000256" key="12">
    <source>
        <dbReference type="ARBA" id="ARBA00022777"/>
    </source>
</evidence>
<dbReference type="InterPro" id="IPR000719">
    <property type="entry name" value="Prot_kinase_dom"/>
</dbReference>
<dbReference type="GO" id="GO:0007265">
    <property type="term" value="P:Ras protein signal transduction"/>
    <property type="evidence" value="ECO:0007669"/>
    <property type="project" value="TreeGrafter"/>
</dbReference>
<keyword evidence="14" id="KW-0067">ATP-binding</keyword>
<evidence type="ECO:0000256" key="6">
    <source>
        <dbReference type="ARBA" id="ARBA00022527"/>
    </source>
</evidence>
<reference evidence="21" key="2">
    <citation type="submission" date="2025-09" db="UniProtKB">
        <authorList>
            <consortium name="Ensembl"/>
        </authorList>
    </citation>
    <scope>IDENTIFICATION</scope>
</reference>
<dbReference type="SMART" id="SM00220">
    <property type="entry name" value="S_TKc"/>
    <property type="match status" value="1"/>
</dbReference>
<keyword evidence="9" id="KW-0479">Metal-binding</keyword>
<evidence type="ECO:0000256" key="7">
    <source>
        <dbReference type="ARBA" id="ARBA00022553"/>
    </source>
</evidence>
<keyword evidence="7" id="KW-0597">Phosphoprotein</keyword>
<evidence type="ECO:0000256" key="17">
    <source>
        <dbReference type="ARBA" id="ARBA00048679"/>
    </source>
</evidence>
<feature type="region of interest" description="Disordered" evidence="18">
    <location>
        <begin position="396"/>
        <end position="475"/>
    </location>
</feature>
<comment type="similarity">
    <text evidence="3">Belongs to the protein kinase superfamily. TKL Ser/Thr protein kinase family.</text>
</comment>
<dbReference type="PANTHER" id="PTHR23257:SF716">
    <property type="entry name" value="KINASE SUPPRESSOR OF RAS 1"/>
    <property type="match status" value="1"/>
</dbReference>
<evidence type="ECO:0000256" key="11">
    <source>
        <dbReference type="ARBA" id="ARBA00022771"/>
    </source>
</evidence>
<evidence type="ECO:0000256" key="15">
    <source>
        <dbReference type="ARBA" id="ARBA00023136"/>
    </source>
</evidence>
<keyword evidence="12" id="KW-0418">Kinase</keyword>
<evidence type="ECO:0000313" key="21">
    <source>
        <dbReference type="Ensembl" id="ENSOKIP00005105371.1"/>
    </source>
</evidence>
<feature type="domain" description="Protein kinase" evidence="19">
    <location>
        <begin position="601"/>
        <end position="871"/>
    </location>
</feature>
<evidence type="ECO:0000256" key="10">
    <source>
        <dbReference type="ARBA" id="ARBA00022741"/>
    </source>
</evidence>
<dbReference type="Ensembl" id="ENSOKIT00005112985.1">
    <property type="protein sequence ID" value="ENSOKIP00005105371.1"/>
    <property type="gene ID" value="ENSOKIG00005046280.1"/>
</dbReference>
<dbReference type="SMART" id="SM00109">
    <property type="entry name" value="C1"/>
    <property type="match status" value="1"/>
</dbReference>
<keyword evidence="13" id="KW-0862">Zinc</keyword>
<comment type="subcellular location">
    <subcellularLocation>
        <location evidence="2">Cytoplasm</location>
    </subcellularLocation>
    <subcellularLocation>
        <location evidence="1">Membrane</location>
        <topology evidence="1">Peripheral membrane protein</topology>
    </subcellularLocation>
</comment>
<evidence type="ECO:0000256" key="13">
    <source>
        <dbReference type="ARBA" id="ARBA00022833"/>
    </source>
</evidence>
<evidence type="ECO:0000313" key="22">
    <source>
        <dbReference type="Proteomes" id="UP000694557"/>
    </source>
</evidence>
<feature type="region of interest" description="Disordered" evidence="18">
    <location>
        <begin position="267"/>
        <end position="294"/>
    </location>
</feature>
<evidence type="ECO:0000256" key="1">
    <source>
        <dbReference type="ARBA" id="ARBA00004170"/>
    </source>
</evidence>
<dbReference type="AlphaFoldDB" id="A0A8C7KUK0"/>
<dbReference type="PROSITE" id="PS00479">
    <property type="entry name" value="ZF_DAG_PE_1"/>
    <property type="match status" value="1"/>
</dbReference>
<dbReference type="Gene3D" id="6.10.140.1120">
    <property type="match status" value="1"/>
</dbReference>
<evidence type="ECO:0000256" key="14">
    <source>
        <dbReference type="ARBA" id="ARBA00022840"/>
    </source>
</evidence>
<dbReference type="GO" id="GO:0005737">
    <property type="term" value="C:cytoplasm"/>
    <property type="evidence" value="ECO:0007669"/>
    <property type="project" value="UniProtKB-SubCell"/>
</dbReference>
<reference evidence="21" key="1">
    <citation type="submission" date="2025-08" db="UniProtKB">
        <authorList>
            <consortium name="Ensembl"/>
        </authorList>
    </citation>
    <scope>IDENTIFICATION</scope>
</reference>
<evidence type="ECO:0000256" key="9">
    <source>
        <dbReference type="ARBA" id="ARBA00022723"/>
    </source>
</evidence>
<dbReference type="InterPro" id="IPR046861">
    <property type="entry name" value="SAM_KSR1_N"/>
</dbReference>
<feature type="compositionally biased region" description="Pro residues" evidence="18">
    <location>
        <begin position="448"/>
        <end position="464"/>
    </location>
</feature>
<dbReference type="GO" id="GO:0005524">
    <property type="term" value="F:ATP binding"/>
    <property type="evidence" value="ECO:0007669"/>
    <property type="project" value="UniProtKB-KW"/>
</dbReference>
<keyword evidence="8" id="KW-0808">Transferase</keyword>
<feature type="region of interest" description="Disordered" evidence="18">
    <location>
        <begin position="182"/>
        <end position="228"/>
    </location>
</feature>
<evidence type="ECO:0000256" key="5">
    <source>
        <dbReference type="ARBA" id="ARBA00022490"/>
    </source>
</evidence>
<evidence type="ECO:0000256" key="16">
    <source>
        <dbReference type="ARBA" id="ARBA00047899"/>
    </source>
</evidence>
<keyword evidence="11" id="KW-0863">Zinc-finger</keyword>
<dbReference type="GeneTree" id="ENSGT00940000156066"/>
<dbReference type="Gene3D" id="3.30.200.20">
    <property type="entry name" value="Phosphorylase Kinase, domain 1"/>
    <property type="match status" value="1"/>
</dbReference>
<dbReference type="GO" id="GO:0004674">
    <property type="term" value="F:protein serine/threonine kinase activity"/>
    <property type="evidence" value="ECO:0007669"/>
    <property type="project" value="UniProtKB-KW"/>
</dbReference>
<organism evidence="21 22">
    <name type="scientific">Oncorhynchus kisutch</name>
    <name type="common">Coho salmon</name>
    <name type="synonym">Salmo kisutch</name>
    <dbReference type="NCBI Taxonomy" id="8019"/>
    <lineage>
        <taxon>Eukaryota</taxon>
        <taxon>Metazoa</taxon>
        <taxon>Chordata</taxon>
        <taxon>Craniata</taxon>
        <taxon>Vertebrata</taxon>
        <taxon>Euteleostomi</taxon>
        <taxon>Actinopterygii</taxon>
        <taxon>Neopterygii</taxon>
        <taxon>Teleostei</taxon>
        <taxon>Protacanthopterygii</taxon>
        <taxon>Salmoniformes</taxon>
        <taxon>Salmonidae</taxon>
        <taxon>Salmoninae</taxon>
        <taxon>Oncorhynchus</taxon>
    </lineage>
</organism>
<sequence length="889" mass="99455">MIEISISSLQGLRTKCAASNDLTQQEIRTLEVKLMKYICKQLQCKQKVPETERPQALDSYPRLGDWLRTVNLRPELIEAVPVKLSLDALLQMPGSHVRETMRRLGSSLEECSRLSAALSCLKSATESGGCLSGWQAARPPTTPSTPSTPCTACAHPRSFSVSTMPGPEAHGAYVYADTPSTDPFPLSAARQGRLHGHTSTPPLTPPSKRRHRLKPPCTPPPPSRKVLHLLPNITLTRSKSHESQLGNRIEEPCAKKNKLFLNVQINGNGCEDSPSRSPHRSARTPGVSTPAPVPAPYTLPGTPTLMEEHSSHLKNNMGLHRGSPQAVRRDIGLAVTHRFSTKSWLSQTCQVCQKNMMFGVKCKHCRLKCHNKCTKEAPSCRISFLPITKIRRTESVPSDINNPVDRPLETPQFGTLPKAITKKDHPPALNQLDSSSNPSSTTSSTPSSPAPFQNPPSATPPPNSSPKVHRDNRFHFPGRSLTVTHIPMQIQKHTQSPQHIHTITSTYTHNHLNIYTQSPQHIHTITSTYTHNHLNIYTQSPQHIHTITSTYTHNHLNIYTQSPGLDDLPNSRGGRWKGPISRKASQTSVYLQEWDIPFEQLDLGELIGKGRWGKVHKGRWHGEVAIRLLEIDGNNQDHLKLFKKEVMNYRQTRHENVVLFMGACMAPPHLAIITSFCKGRTLYSVVRDTKNTLDINKTRQIAQEIVKGMGYLHAKGIVHKDLKSKNVFHDTNKVIITDFGLFGISGVVQEGRRDNELKLPHGWICYLAPEIVRRMSPGNNEDRLPFSNAADVYAFGTIWYELQARDWPITNQPVEATIWQVGSGEGIKKVLAEISLGKEVTEILSACWAYDLRERPTFTQLADMLEKLPKLNRRLSHPGHFWKSAEYVS</sequence>
<dbReference type="Gene3D" id="1.10.150.50">
    <property type="entry name" value="Transcription Factor, Ets-1"/>
    <property type="match status" value="1"/>
</dbReference>
<dbReference type="Pfam" id="PF07714">
    <property type="entry name" value="PK_Tyr_Ser-Thr"/>
    <property type="match status" value="1"/>
</dbReference>
<dbReference type="Gene3D" id="1.10.510.10">
    <property type="entry name" value="Transferase(Phosphotransferase) domain 1"/>
    <property type="match status" value="1"/>
</dbReference>
<keyword evidence="15" id="KW-0472">Membrane</keyword>
<evidence type="ECO:0000259" key="20">
    <source>
        <dbReference type="PROSITE" id="PS50081"/>
    </source>
</evidence>
<keyword evidence="10" id="KW-0547">Nucleotide-binding</keyword>
<dbReference type="FunFam" id="1.10.150.50:FF:000031">
    <property type="entry name" value="Kinase suppressor of Ras 2"/>
    <property type="match status" value="1"/>
</dbReference>
<dbReference type="FunFam" id="1.10.510.10:FF:000107">
    <property type="entry name" value="kinase suppressor of Ras 1"/>
    <property type="match status" value="1"/>
</dbReference>
<feature type="compositionally biased region" description="Low complexity" evidence="18">
    <location>
        <begin position="434"/>
        <end position="447"/>
    </location>
</feature>
<dbReference type="Gene3D" id="3.30.60.20">
    <property type="match status" value="1"/>
</dbReference>
<dbReference type="InterPro" id="IPR046933">
    <property type="entry name" value="SAM_KSR1_N_sf"/>
</dbReference>
<dbReference type="InterPro" id="IPR001245">
    <property type="entry name" value="Ser-Thr/Tyr_kinase_cat_dom"/>
</dbReference>
<name>A0A8C7KUK0_ONCKI</name>
<dbReference type="InterPro" id="IPR050167">
    <property type="entry name" value="Ser_Thr_protein_kinase"/>
</dbReference>
<dbReference type="InterPro" id="IPR002219">
    <property type="entry name" value="PKC_DAG/PE"/>
</dbReference>
<keyword evidence="5" id="KW-0963">Cytoplasm</keyword>
<dbReference type="FunFam" id="3.30.200.20:FF:000034">
    <property type="entry name" value="Kinase suppressor of Ras 1"/>
    <property type="match status" value="1"/>
</dbReference>
<dbReference type="InterPro" id="IPR046349">
    <property type="entry name" value="C1-like_sf"/>
</dbReference>
<dbReference type="InterPro" id="IPR011009">
    <property type="entry name" value="Kinase-like_dom_sf"/>
</dbReference>
<dbReference type="InterPro" id="IPR013761">
    <property type="entry name" value="SAM/pointed_sf"/>
</dbReference>
<evidence type="ECO:0000256" key="4">
    <source>
        <dbReference type="ARBA" id="ARBA00012513"/>
    </source>
</evidence>
<evidence type="ECO:0000259" key="19">
    <source>
        <dbReference type="PROSITE" id="PS50011"/>
    </source>
</evidence>
<dbReference type="GO" id="GO:0016020">
    <property type="term" value="C:membrane"/>
    <property type="evidence" value="ECO:0007669"/>
    <property type="project" value="UniProtKB-SubCell"/>
</dbReference>
<dbReference type="EC" id="2.7.11.1" evidence="4"/>
<dbReference type="FunFam" id="3.30.60.20:FF:000010">
    <property type="entry name" value="Putative kinase suppressor of Ras 1"/>
    <property type="match status" value="1"/>
</dbReference>